<accession>A0AA37MJC0</accession>
<evidence type="ECO:0000313" key="2">
    <source>
        <dbReference type="Proteomes" id="UP001055111"/>
    </source>
</evidence>
<evidence type="ECO:0000313" key="1">
    <source>
        <dbReference type="EMBL" id="GJH29293.1"/>
    </source>
</evidence>
<name>A0AA37MJC0_9BURK</name>
<dbReference type="AlphaFoldDB" id="A0AA37MJC0"/>
<proteinExistence type="predicted"/>
<gene>
    <name evidence="1" type="ORF">CBA19CS42_32275</name>
</gene>
<dbReference type="RefSeq" id="WP_238216516.1">
    <property type="nucleotide sequence ID" value="NZ_BPUS01000021.1"/>
</dbReference>
<dbReference type="Proteomes" id="UP001055111">
    <property type="component" value="Unassembled WGS sequence"/>
</dbReference>
<protein>
    <submittedName>
        <fullName evidence="1">Uncharacterized protein</fullName>
    </submittedName>
</protein>
<dbReference type="EMBL" id="BPUS01000021">
    <property type="protein sequence ID" value="GJH29293.1"/>
    <property type="molecule type" value="Genomic_DNA"/>
</dbReference>
<organism evidence="1 2">
    <name type="scientific">Caballeronia novacaledonica</name>
    <dbReference type="NCBI Taxonomy" id="1544861"/>
    <lineage>
        <taxon>Bacteria</taxon>
        <taxon>Pseudomonadati</taxon>
        <taxon>Pseudomonadota</taxon>
        <taxon>Betaproteobacteria</taxon>
        <taxon>Burkholderiales</taxon>
        <taxon>Burkholderiaceae</taxon>
        <taxon>Caballeronia</taxon>
    </lineage>
</organism>
<reference evidence="1" key="1">
    <citation type="submission" date="2022-09" db="EMBL/GenBank/DDBJ databases">
        <title>Isolation and characterization of 3-chlorobenzoate degrading bacteria from soils in Shizuoka.</title>
        <authorList>
            <person name="Ifat A."/>
            <person name="Ogawa N."/>
            <person name="Kimbara K."/>
            <person name="Moriuchi R."/>
            <person name="Dohra H."/>
            <person name="Shintani M."/>
        </authorList>
    </citation>
    <scope>NUCLEOTIDE SEQUENCE</scope>
    <source>
        <strain evidence="1">19CS4-2</strain>
    </source>
</reference>
<comment type="caution">
    <text evidence="1">The sequence shown here is derived from an EMBL/GenBank/DDBJ whole genome shotgun (WGS) entry which is preliminary data.</text>
</comment>
<sequence>MRIIKRYSKTRDNIVKLKRFLDYCVVHCHYVKVTGLYVEIAVDLGAG</sequence>